<name>G0WEV5_NAUDC</name>
<dbReference type="OrthoDB" id="277011at2759"/>
<feature type="domain" description="FCP1 homology" evidence="2">
    <location>
        <begin position="248"/>
        <end position="425"/>
    </location>
</feature>
<evidence type="ECO:0000313" key="3">
    <source>
        <dbReference type="EMBL" id="CCD26316.1"/>
    </source>
</evidence>
<keyword evidence="1" id="KW-0472">Membrane</keyword>
<keyword evidence="1" id="KW-0812">Transmembrane</keyword>
<dbReference type="CDD" id="cd07521">
    <property type="entry name" value="HAD_FCP1-like"/>
    <property type="match status" value="1"/>
</dbReference>
<dbReference type="FunFam" id="3.40.50.1000:FF:000199">
    <property type="entry name" value="Nuclear envelope morphology"/>
    <property type="match status" value="1"/>
</dbReference>
<dbReference type="RefSeq" id="XP_003671559.1">
    <property type="nucleotide sequence ID" value="XM_003671511.1"/>
</dbReference>
<keyword evidence="4" id="KW-1185">Reference proteome</keyword>
<dbReference type="GO" id="GO:0005783">
    <property type="term" value="C:endoplasmic reticulum"/>
    <property type="evidence" value="ECO:0007669"/>
    <property type="project" value="EnsemblFungi"/>
</dbReference>
<dbReference type="GO" id="GO:0140042">
    <property type="term" value="P:lipid droplet formation"/>
    <property type="evidence" value="ECO:0007669"/>
    <property type="project" value="EnsemblFungi"/>
</dbReference>
<dbReference type="eggNOG" id="KOG1605">
    <property type="taxonomic scope" value="Eukaryota"/>
</dbReference>
<dbReference type="InterPro" id="IPR036412">
    <property type="entry name" value="HAD-like_sf"/>
</dbReference>
<dbReference type="STRING" id="1071378.G0WEV5"/>
<proteinExistence type="predicted"/>
<dbReference type="Gene3D" id="3.40.50.1000">
    <property type="entry name" value="HAD superfamily/HAD-like"/>
    <property type="match status" value="1"/>
</dbReference>
<dbReference type="GO" id="GO:0071072">
    <property type="term" value="P:negative regulation of phospholipid biosynthetic process"/>
    <property type="evidence" value="ECO:0007669"/>
    <property type="project" value="EnsemblFungi"/>
</dbReference>
<organism evidence="3 4">
    <name type="scientific">Naumovozyma dairenensis (strain ATCC 10597 / BCRC 20456 / CBS 421 / NBRC 0211 / NRRL Y-12639)</name>
    <name type="common">Saccharomyces dairenensis</name>
    <dbReference type="NCBI Taxonomy" id="1071378"/>
    <lineage>
        <taxon>Eukaryota</taxon>
        <taxon>Fungi</taxon>
        <taxon>Dikarya</taxon>
        <taxon>Ascomycota</taxon>
        <taxon>Saccharomycotina</taxon>
        <taxon>Saccharomycetes</taxon>
        <taxon>Saccharomycetales</taxon>
        <taxon>Saccharomycetaceae</taxon>
        <taxon>Naumovozyma</taxon>
    </lineage>
</organism>
<dbReference type="KEGG" id="ndi:NDAI_0H01420"/>
<gene>
    <name evidence="3" type="primary">NDAI0H01420</name>
    <name evidence="3" type="ordered locus">NDAI_0H01420</name>
</gene>
<dbReference type="EMBL" id="HE580274">
    <property type="protein sequence ID" value="CCD26316.1"/>
    <property type="molecule type" value="Genomic_DNA"/>
</dbReference>
<dbReference type="InterPro" id="IPR011948">
    <property type="entry name" value="Dullard_phosphatase"/>
</dbReference>
<dbReference type="InterPro" id="IPR050365">
    <property type="entry name" value="TIM50"/>
</dbReference>
<reference evidence="3 4" key="1">
    <citation type="journal article" date="2011" name="Proc. Natl. Acad. Sci. U.S.A.">
        <title>Evolutionary erosion of yeast sex chromosomes by mating-type switching accidents.</title>
        <authorList>
            <person name="Gordon J.L."/>
            <person name="Armisen D."/>
            <person name="Proux-Wera E."/>
            <person name="Oheigeartaigh S.S."/>
            <person name="Byrne K.P."/>
            <person name="Wolfe K.H."/>
        </authorList>
    </citation>
    <scope>NUCLEOTIDE SEQUENCE [LARGE SCALE GENOMIC DNA]</scope>
    <source>
        <strain evidence="4">ATCC 10597 / BCRC 20456 / CBS 421 / NBRC 0211 / NRRL Y-12639</strain>
    </source>
</reference>
<dbReference type="GO" id="GO:0046889">
    <property type="term" value="P:positive regulation of lipid biosynthetic process"/>
    <property type="evidence" value="ECO:0007669"/>
    <property type="project" value="EnsemblFungi"/>
</dbReference>
<dbReference type="InterPro" id="IPR004274">
    <property type="entry name" value="FCP1_dom"/>
</dbReference>
<dbReference type="GO" id="GO:0005811">
    <property type="term" value="C:lipid droplet"/>
    <property type="evidence" value="ECO:0007669"/>
    <property type="project" value="EnsemblFungi"/>
</dbReference>
<protein>
    <recommendedName>
        <fullName evidence="2">FCP1 homology domain-containing protein</fullName>
    </recommendedName>
</protein>
<dbReference type="OMA" id="YAMHVDN"/>
<dbReference type="HOGENOM" id="CLU_020262_5_2_1"/>
<dbReference type="SUPFAM" id="SSF56784">
    <property type="entry name" value="HAD-like"/>
    <property type="match status" value="1"/>
</dbReference>
<dbReference type="GO" id="GO:0006998">
    <property type="term" value="P:nuclear envelope organization"/>
    <property type="evidence" value="ECO:0007669"/>
    <property type="project" value="EnsemblFungi"/>
</dbReference>
<sequence length="448" mass="50892">MNALSYVSDSLVLPLQLFKKKDKKDARNVIEKKVAAGAATEINLEQPYVDRIGKQVGTKKAEESLKKPTPGLEFTDNNFIVEEEGHSSLNVTDDRKTKNNVTSILWSFLLFFPKILIIKPILFLWYILTFPLSLIERGTKYRMRPFSQSKDSSPEKDETLVHNNSFLPEEPSKLDAINELTEDDLVSGDGIYLQRDNVKGSLLKASSVRQPSLSRSMKTMVSNNTSFSSKRMGKFLFPKKLIPKSITQTERRKKLVLDLDETLIHSISRGTTHTNVSQGHIVEVKFSSSGVSMLYYVHKRPYCDFFLSKVCKWYDLIIFTASMKEYADPVIDWLEASFQGTFTERYYRTDCIRRDGVGYIKDLTIIKDDSNVSVPQTSTLSEVIILDNSPISYAMNADNAIQVEGWISDPTDTALLNLLPLLEALRYTTDVRSILALKNGERAFYANR</sequence>
<dbReference type="InterPro" id="IPR023214">
    <property type="entry name" value="HAD_sf"/>
</dbReference>
<dbReference type="PROSITE" id="PS50969">
    <property type="entry name" value="FCP1"/>
    <property type="match status" value="1"/>
</dbReference>
<dbReference type="GeneID" id="11495847"/>
<evidence type="ECO:0000313" key="4">
    <source>
        <dbReference type="Proteomes" id="UP000000689"/>
    </source>
</evidence>
<dbReference type="SMART" id="SM00577">
    <property type="entry name" value="CPDc"/>
    <property type="match status" value="1"/>
</dbReference>
<dbReference type="GO" id="GO:0071595">
    <property type="term" value="C:Nem1-Spo7 phosphatase complex"/>
    <property type="evidence" value="ECO:0007669"/>
    <property type="project" value="EnsemblFungi"/>
</dbReference>
<dbReference type="GO" id="GO:0004721">
    <property type="term" value="F:phosphoprotein phosphatase activity"/>
    <property type="evidence" value="ECO:0007669"/>
    <property type="project" value="EnsemblFungi"/>
</dbReference>
<dbReference type="Pfam" id="PF03031">
    <property type="entry name" value="NIF"/>
    <property type="match status" value="1"/>
</dbReference>
<dbReference type="PANTHER" id="PTHR12210">
    <property type="entry name" value="DULLARD PROTEIN PHOSPHATASE"/>
    <property type="match status" value="1"/>
</dbReference>
<dbReference type="AlphaFoldDB" id="G0WEV5"/>
<dbReference type="Proteomes" id="UP000000689">
    <property type="component" value="Chromosome 8"/>
</dbReference>
<evidence type="ECO:0000259" key="2">
    <source>
        <dbReference type="PROSITE" id="PS50969"/>
    </source>
</evidence>
<evidence type="ECO:0000256" key="1">
    <source>
        <dbReference type="SAM" id="Phobius"/>
    </source>
</evidence>
<accession>G0WEV5</accession>
<feature type="transmembrane region" description="Helical" evidence="1">
    <location>
        <begin position="104"/>
        <end position="128"/>
    </location>
</feature>
<keyword evidence="1" id="KW-1133">Transmembrane helix</keyword>
<dbReference type="NCBIfam" id="TIGR02251">
    <property type="entry name" value="HIF-SF_euk"/>
    <property type="match status" value="1"/>
</dbReference>